<proteinExistence type="predicted"/>
<dbReference type="NCBIfam" id="NF033788">
    <property type="entry name" value="HTH_metalloreg"/>
    <property type="match status" value="1"/>
</dbReference>
<organism evidence="5 6">
    <name type="scientific">Paracholeplasma manati</name>
    <dbReference type="NCBI Taxonomy" id="591373"/>
    <lineage>
        <taxon>Bacteria</taxon>
        <taxon>Bacillati</taxon>
        <taxon>Mycoplasmatota</taxon>
        <taxon>Mollicutes</taxon>
        <taxon>Acholeplasmatales</taxon>
        <taxon>Acholeplasmataceae</taxon>
        <taxon>Paracholeplasma</taxon>
    </lineage>
</organism>
<name>A0ABT2YBT3_9MOLU</name>
<accession>A0ABT2YBT3</accession>
<dbReference type="InterPro" id="IPR036390">
    <property type="entry name" value="WH_DNA-bd_sf"/>
</dbReference>
<keyword evidence="3" id="KW-0804">Transcription</keyword>
<dbReference type="InterPro" id="IPR051011">
    <property type="entry name" value="Metal_resp_trans_reg"/>
</dbReference>
<dbReference type="Proteomes" id="UP001177160">
    <property type="component" value="Unassembled WGS sequence"/>
</dbReference>
<evidence type="ECO:0000256" key="1">
    <source>
        <dbReference type="ARBA" id="ARBA00023015"/>
    </source>
</evidence>
<keyword evidence="1" id="KW-0805">Transcription regulation</keyword>
<dbReference type="SUPFAM" id="SSF46785">
    <property type="entry name" value="Winged helix' DNA-binding domain"/>
    <property type="match status" value="1"/>
</dbReference>
<dbReference type="InterPro" id="IPR001845">
    <property type="entry name" value="HTH_ArsR_DNA-bd_dom"/>
</dbReference>
<evidence type="ECO:0000256" key="2">
    <source>
        <dbReference type="ARBA" id="ARBA00023125"/>
    </source>
</evidence>
<evidence type="ECO:0000313" key="5">
    <source>
        <dbReference type="EMBL" id="MCV2232728.1"/>
    </source>
</evidence>
<dbReference type="PROSITE" id="PS00846">
    <property type="entry name" value="HTH_ARSR_1"/>
    <property type="match status" value="1"/>
</dbReference>
<protein>
    <submittedName>
        <fullName evidence="5">Metalloregulator ArsR/SmtB family transcription factor</fullName>
    </submittedName>
</protein>
<dbReference type="InterPro" id="IPR036388">
    <property type="entry name" value="WH-like_DNA-bd_sf"/>
</dbReference>
<reference evidence="5" key="1">
    <citation type="submission" date="2022-09" db="EMBL/GenBank/DDBJ databases">
        <title>Novel Mycoplasma species identified in domestic and wild animals.</title>
        <authorList>
            <person name="Volokhov D.V."/>
            <person name="Furtak V.A."/>
            <person name="Zagorodnyaya T.A."/>
        </authorList>
    </citation>
    <scope>NUCLEOTIDE SEQUENCE</scope>
    <source>
        <strain evidence="5">Oakley</strain>
    </source>
</reference>
<dbReference type="CDD" id="cd00090">
    <property type="entry name" value="HTH_ARSR"/>
    <property type="match status" value="1"/>
</dbReference>
<dbReference type="InterPro" id="IPR018334">
    <property type="entry name" value="ArsR_HTH"/>
</dbReference>
<sequence length="114" mass="13266">MEHQSCGHDVIIQDIKQNIIPDTDLYLMVDLFKVLSDPTRIKILYAISKHEICVNDIAHILDMTQSAVSHQLKNLKQASLIKSRREGQTIYYRLSDDHVHLIFNQALDHIQEFK</sequence>
<keyword evidence="6" id="KW-1185">Reference proteome</keyword>
<dbReference type="PANTHER" id="PTHR43132:SF6">
    <property type="entry name" value="HTH-TYPE TRANSCRIPTIONAL REPRESSOR CZRA"/>
    <property type="match status" value="1"/>
</dbReference>
<evidence type="ECO:0000259" key="4">
    <source>
        <dbReference type="PROSITE" id="PS50987"/>
    </source>
</evidence>
<evidence type="ECO:0000256" key="3">
    <source>
        <dbReference type="ARBA" id="ARBA00023163"/>
    </source>
</evidence>
<dbReference type="PRINTS" id="PR00778">
    <property type="entry name" value="HTHARSR"/>
</dbReference>
<dbReference type="RefSeq" id="WP_263608917.1">
    <property type="nucleotide sequence ID" value="NZ_JAOVQM010000008.1"/>
</dbReference>
<dbReference type="InterPro" id="IPR011991">
    <property type="entry name" value="ArsR-like_HTH"/>
</dbReference>
<dbReference type="SMART" id="SM00418">
    <property type="entry name" value="HTH_ARSR"/>
    <property type="match status" value="1"/>
</dbReference>
<dbReference type="EMBL" id="JAOVQM010000008">
    <property type="protein sequence ID" value="MCV2232728.1"/>
    <property type="molecule type" value="Genomic_DNA"/>
</dbReference>
<keyword evidence="2" id="KW-0238">DNA-binding</keyword>
<evidence type="ECO:0000313" key="6">
    <source>
        <dbReference type="Proteomes" id="UP001177160"/>
    </source>
</evidence>
<comment type="caution">
    <text evidence="5">The sequence shown here is derived from an EMBL/GenBank/DDBJ whole genome shotgun (WGS) entry which is preliminary data.</text>
</comment>
<feature type="domain" description="HTH arsR-type" evidence="4">
    <location>
        <begin position="20"/>
        <end position="114"/>
    </location>
</feature>
<dbReference type="Gene3D" id="1.10.10.10">
    <property type="entry name" value="Winged helix-like DNA-binding domain superfamily/Winged helix DNA-binding domain"/>
    <property type="match status" value="1"/>
</dbReference>
<dbReference type="PROSITE" id="PS50987">
    <property type="entry name" value="HTH_ARSR_2"/>
    <property type="match status" value="1"/>
</dbReference>
<dbReference type="PANTHER" id="PTHR43132">
    <property type="entry name" value="ARSENICAL RESISTANCE OPERON REPRESSOR ARSR-RELATED"/>
    <property type="match status" value="1"/>
</dbReference>
<gene>
    <name evidence="5" type="ORF">N7548_07840</name>
</gene>
<dbReference type="Pfam" id="PF01022">
    <property type="entry name" value="HTH_5"/>
    <property type="match status" value="1"/>
</dbReference>